<sequence length="101" mass="11239">MYSITPYQIFSNIGAGYGVILSAKCISKISAQILSNSKRMGQTCMTYNPQHKLHAYLNVKLSKAFRSKLRGTVMGTGALKWPRPASELAGFYACKYMRGHE</sequence>
<organism evidence="2 3">
    <name type="scientific">Setaria italica</name>
    <name type="common">Foxtail millet</name>
    <name type="synonym">Panicum italicum</name>
    <dbReference type="NCBI Taxonomy" id="4555"/>
    <lineage>
        <taxon>Eukaryota</taxon>
        <taxon>Viridiplantae</taxon>
        <taxon>Streptophyta</taxon>
        <taxon>Embryophyta</taxon>
        <taxon>Tracheophyta</taxon>
        <taxon>Spermatophyta</taxon>
        <taxon>Magnoliopsida</taxon>
        <taxon>Liliopsida</taxon>
        <taxon>Poales</taxon>
        <taxon>Poaceae</taxon>
        <taxon>PACMAD clade</taxon>
        <taxon>Panicoideae</taxon>
        <taxon>Panicodae</taxon>
        <taxon>Paniceae</taxon>
        <taxon>Cenchrinae</taxon>
        <taxon>Setaria</taxon>
    </lineage>
</organism>
<gene>
    <name evidence="1" type="ORF">SETIT_1G091500v2</name>
</gene>
<reference evidence="2" key="3">
    <citation type="submission" date="2018-08" db="UniProtKB">
        <authorList>
            <consortium name="EnsemblPlants"/>
        </authorList>
    </citation>
    <scope>IDENTIFICATION</scope>
    <source>
        <strain evidence="2">Yugu1</strain>
    </source>
</reference>
<proteinExistence type="predicted"/>
<dbReference type="EnsemblPlants" id="KQL28782">
    <property type="protein sequence ID" value="KQL28782"/>
    <property type="gene ID" value="SETIT_020351mg"/>
</dbReference>
<dbReference type="Gramene" id="KQL28782">
    <property type="protein sequence ID" value="KQL28782"/>
    <property type="gene ID" value="SETIT_020351mg"/>
</dbReference>
<evidence type="ECO:0000313" key="3">
    <source>
        <dbReference type="Proteomes" id="UP000004995"/>
    </source>
</evidence>
<accession>K3Z1D3</accession>
<dbReference type="EMBL" id="AGNK02000127">
    <property type="status" value="NOT_ANNOTATED_CDS"/>
    <property type="molecule type" value="Genomic_DNA"/>
</dbReference>
<reference evidence="1" key="2">
    <citation type="submission" date="2015-07" db="EMBL/GenBank/DDBJ databases">
        <authorList>
            <person name="Noorani M."/>
        </authorList>
    </citation>
    <scope>NUCLEOTIDE SEQUENCE</scope>
    <source>
        <strain evidence="1">Yugu1</strain>
    </source>
</reference>
<dbReference type="HOGENOM" id="CLU_2296560_0_0_1"/>
<dbReference type="Proteomes" id="UP000004995">
    <property type="component" value="Unassembled WGS sequence"/>
</dbReference>
<keyword evidence="3" id="KW-1185">Reference proteome</keyword>
<evidence type="ECO:0000313" key="1">
    <source>
        <dbReference type="EMBL" id="RCV05531.1"/>
    </source>
</evidence>
<dbReference type="EMBL" id="CM003528">
    <property type="protein sequence ID" value="RCV05531.1"/>
    <property type="molecule type" value="Genomic_DNA"/>
</dbReference>
<dbReference type="AlphaFoldDB" id="K3Z1D3"/>
<evidence type="ECO:0000313" key="2">
    <source>
        <dbReference type="EnsemblPlants" id="KQL28782"/>
    </source>
</evidence>
<protein>
    <submittedName>
        <fullName evidence="1 2">Uncharacterized protein</fullName>
    </submittedName>
</protein>
<reference evidence="1 3" key="1">
    <citation type="journal article" date="2012" name="Nat. Biotechnol.">
        <title>Reference genome sequence of the model plant Setaria.</title>
        <authorList>
            <person name="Bennetzen J.L."/>
            <person name="Schmutz J."/>
            <person name="Wang H."/>
            <person name="Percifield R."/>
            <person name="Hawkins J."/>
            <person name="Pontaroli A.C."/>
            <person name="Estep M."/>
            <person name="Feng L."/>
            <person name="Vaughn J.N."/>
            <person name="Grimwood J."/>
            <person name="Jenkins J."/>
            <person name="Barry K."/>
            <person name="Lindquist E."/>
            <person name="Hellsten U."/>
            <person name="Deshpande S."/>
            <person name="Wang X."/>
            <person name="Wu X."/>
            <person name="Mitros T."/>
            <person name="Triplett J."/>
            <person name="Yang X."/>
            <person name="Ye C.Y."/>
            <person name="Mauro-Herrera M."/>
            <person name="Wang L."/>
            <person name="Li P."/>
            <person name="Sharma M."/>
            <person name="Sharma R."/>
            <person name="Ronald P.C."/>
            <person name="Panaud O."/>
            <person name="Kellogg E.A."/>
            <person name="Brutnell T.P."/>
            <person name="Doust A.N."/>
            <person name="Tuskan G.A."/>
            <person name="Rokhsar D."/>
            <person name="Devos K.M."/>
        </authorList>
    </citation>
    <scope>NUCLEOTIDE SEQUENCE [LARGE SCALE GENOMIC DNA]</scope>
    <source>
        <strain evidence="3">cv. Yugu1</strain>
        <strain evidence="1">Yugu1</strain>
    </source>
</reference>
<name>K3Z1D3_SETIT</name>